<dbReference type="PROSITE" id="PS51736">
    <property type="entry name" value="RECOMBINASES_3"/>
    <property type="match status" value="1"/>
</dbReference>
<dbReference type="Pfam" id="PF00239">
    <property type="entry name" value="Resolvase"/>
    <property type="match status" value="1"/>
</dbReference>
<keyword evidence="4" id="KW-0238">DNA-binding</keyword>
<dbReference type="InterPro" id="IPR006120">
    <property type="entry name" value="Resolvase_HTH_dom"/>
</dbReference>
<feature type="domain" description="Resolvase/invertase-type recombinase catalytic" evidence="8">
    <location>
        <begin position="3"/>
        <end position="136"/>
    </location>
</feature>
<dbReference type="Pfam" id="PF02796">
    <property type="entry name" value="HTH_7"/>
    <property type="match status" value="1"/>
</dbReference>
<dbReference type="CDD" id="cd03768">
    <property type="entry name" value="SR_ResInv"/>
    <property type="match status" value="1"/>
</dbReference>
<dbReference type="Gene3D" id="3.40.50.1390">
    <property type="entry name" value="Resolvase, N-terminal catalytic domain"/>
    <property type="match status" value="1"/>
</dbReference>
<dbReference type="RefSeq" id="WP_152766494.1">
    <property type="nucleotide sequence ID" value="NZ_WHLY01000004.1"/>
</dbReference>
<evidence type="ECO:0000313" key="10">
    <source>
        <dbReference type="Proteomes" id="UP000479293"/>
    </source>
</evidence>
<evidence type="ECO:0000256" key="2">
    <source>
        <dbReference type="ARBA" id="ARBA00022908"/>
    </source>
</evidence>
<evidence type="ECO:0000259" key="8">
    <source>
        <dbReference type="PROSITE" id="PS51736"/>
    </source>
</evidence>
<dbReference type="InterPro" id="IPR009057">
    <property type="entry name" value="Homeodomain-like_sf"/>
</dbReference>
<gene>
    <name evidence="9" type="ORF">GBK04_28650</name>
</gene>
<evidence type="ECO:0000256" key="3">
    <source>
        <dbReference type="ARBA" id="ARBA00023100"/>
    </source>
</evidence>
<dbReference type="FunFam" id="3.40.50.1390:FF:000001">
    <property type="entry name" value="DNA recombinase"/>
    <property type="match status" value="1"/>
</dbReference>
<evidence type="ECO:0000256" key="4">
    <source>
        <dbReference type="ARBA" id="ARBA00023125"/>
    </source>
</evidence>
<dbReference type="SUPFAM" id="SSF46689">
    <property type="entry name" value="Homeodomain-like"/>
    <property type="match status" value="1"/>
</dbReference>
<sequence length="191" mass="20975">MKQTFGYARVSTADQNTDTQIDALQEYGCDRIFQEKISGLSVQRPALDKMLSLLRPGDTVVVSRFSRLGRSRDHLISLIGSFCQRGIIFKALDLGIDSATPSGKLVIGIFAALAEYDREMILEKTRAGQLLAKARGKHIGRPSGVNRENYTKVRKALEKGLSVNEIANLTGISLSSVKRYRKAMSAAMPQG</sequence>
<proteinExistence type="inferred from homology"/>
<keyword evidence="5" id="KW-0233">DNA recombination</keyword>
<feature type="active site" description="O-(5'-phospho-DNA)-serine intermediate" evidence="6 7">
    <location>
        <position position="11"/>
    </location>
</feature>
<dbReference type="EMBL" id="WHLY01000004">
    <property type="protein sequence ID" value="MPR37198.1"/>
    <property type="molecule type" value="Genomic_DNA"/>
</dbReference>
<reference evidence="9 10" key="1">
    <citation type="submission" date="2019-10" db="EMBL/GenBank/DDBJ databases">
        <title>Draft Genome Sequence of Cytophagaceae sp. SJW1-29.</title>
        <authorList>
            <person name="Choi A."/>
        </authorList>
    </citation>
    <scope>NUCLEOTIDE SEQUENCE [LARGE SCALE GENOMIC DNA]</scope>
    <source>
        <strain evidence="9 10">SJW1-29</strain>
    </source>
</reference>
<protein>
    <submittedName>
        <fullName evidence="9">Helix-turn-helix domain-containing protein</fullName>
    </submittedName>
</protein>
<evidence type="ECO:0000256" key="6">
    <source>
        <dbReference type="PIRSR" id="PIRSR606118-50"/>
    </source>
</evidence>
<comment type="similarity">
    <text evidence="1">Belongs to the site-specific recombinase resolvase family.</text>
</comment>
<dbReference type="PROSITE" id="PS00397">
    <property type="entry name" value="RECOMBINASES_1"/>
    <property type="match status" value="1"/>
</dbReference>
<evidence type="ECO:0000256" key="5">
    <source>
        <dbReference type="ARBA" id="ARBA00023172"/>
    </source>
</evidence>
<keyword evidence="3" id="KW-0230">DNA invertase</keyword>
<evidence type="ECO:0000256" key="7">
    <source>
        <dbReference type="PROSITE-ProRule" id="PRU10137"/>
    </source>
</evidence>
<keyword evidence="10" id="KW-1185">Reference proteome</keyword>
<dbReference type="GO" id="GO:0003677">
    <property type="term" value="F:DNA binding"/>
    <property type="evidence" value="ECO:0007669"/>
    <property type="project" value="UniProtKB-KW"/>
</dbReference>
<dbReference type="SUPFAM" id="SSF53041">
    <property type="entry name" value="Resolvase-like"/>
    <property type="match status" value="1"/>
</dbReference>
<keyword evidence="2" id="KW-0229">DNA integration</keyword>
<accession>A0A7C9BGS8</accession>
<dbReference type="AlphaFoldDB" id="A0A7C9BGS8"/>
<evidence type="ECO:0000256" key="1">
    <source>
        <dbReference type="ARBA" id="ARBA00009913"/>
    </source>
</evidence>
<comment type="caution">
    <text evidence="9">The sequence shown here is derived from an EMBL/GenBank/DDBJ whole genome shotgun (WGS) entry which is preliminary data.</text>
</comment>
<dbReference type="SMART" id="SM00857">
    <property type="entry name" value="Resolvase"/>
    <property type="match status" value="1"/>
</dbReference>
<dbReference type="InterPro" id="IPR006119">
    <property type="entry name" value="Resolv_N"/>
</dbReference>
<dbReference type="InterPro" id="IPR006118">
    <property type="entry name" value="Recombinase_CS"/>
</dbReference>
<dbReference type="GO" id="GO:0015074">
    <property type="term" value="P:DNA integration"/>
    <property type="evidence" value="ECO:0007669"/>
    <property type="project" value="UniProtKB-KW"/>
</dbReference>
<dbReference type="InterPro" id="IPR050639">
    <property type="entry name" value="SSR_resolvase"/>
</dbReference>
<organism evidence="9 10">
    <name type="scientific">Salmonirosea aquatica</name>
    <dbReference type="NCBI Taxonomy" id="2654236"/>
    <lineage>
        <taxon>Bacteria</taxon>
        <taxon>Pseudomonadati</taxon>
        <taxon>Bacteroidota</taxon>
        <taxon>Cytophagia</taxon>
        <taxon>Cytophagales</taxon>
        <taxon>Spirosomataceae</taxon>
        <taxon>Salmonirosea</taxon>
    </lineage>
</organism>
<dbReference type="InterPro" id="IPR036162">
    <property type="entry name" value="Resolvase-like_N_sf"/>
</dbReference>
<dbReference type="PANTHER" id="PTHR30461:SF2">
    <property type="entry name" value="SERINE RECOMBINASE PINE-RELATED"/>
    <property type="match status" value="1"/>
</dbReference>
<evidence type="ECO:0000313" key="9">
    <source>
        <dbReference type="EMBL" id="MPR37198.1"/>
    </source>
</evidence>
<dbReference type="PANTHER" id="PTHR30461">
    <property type="entry name" value="DNA-INVERTASE FROM LAMBDOID PROPHAGE"/>
    <property type="match status" value="1"/>
</dbReference>
<dbReference type="Proteomes" id="UP000479293">
    <property type="component" value="Unassembled WGS sequence"/>
</dbReference>
<name>A0A7C9BGS8_9BACT</name>
<dbReference type="GO" id="GO:0000150">
    <property type="term" value="F:DNA strand exchange activity"/>
    <property type="evidence" value="ECO:0007669"/>
    <property type="project" value="UniProtKB-KW"/>
</dbReference>